<dbReference type="EMBL" id="MW314848">
    <property type="protein sequence ID" value="QPO16993.1"/>
    <property type="molecule type" value="Genomic_DNA"/>
</dbReference>
<protein>
    <submittedName>
        <fullName evidence="1">Uncharacterized protein</fullName>
    </submittedName>
</protein>
<dbReference type="GeneID" id="63910890"/>
<dbReference type="KEGG" id="vg:63910890"/>
<organism evidence="1 2">
    <name type="scientific">Arthrobacter phage Kittykat</name>
    <dbReference type="NCBI Taxonomy" id="2794944"/>
    <lineage>
        <taxon>Viruses</taxon>
        <taxon>Duplodnaviria</taxon>
        <taxon>Heunggongvirae</taxon>
        <taxon>Uroviricota</taxon>
        <taxon>Caudoviricetes</taxon>
        <taxon>Korravirus</taxon>
        <taxon>Korravirus kittykat</taxon>
    </lineage>
</organism>
<keyword evidence="2" id="KW-1185">Reference proteome</keyword>
<dbReference type="Proteomes" id="UP000594824">
    <property type="component" value="Segment"/>
</dbReference>
<name>A0A7T1KS16_9CAUD</name>
<reference evidence="1 2" key="1">
    <citation type="submission" date="2020-12" db="EMBL/GenBank/DDBJ databases">
        <authorList>
            <person name="Venbakkam A.K."/>
            <person name="Zack K.M."/>
            <person name="Abdelaal A."/>
            <person name="Adams S.D."/>
            <person name="Ajayi T."/>
            <person name="Albrecht J."/>
            <person name="Arango S."/>
            <person name="Arthur E."/>
            <person name="Asikaburu C."/>
            <person name="Awadalla M."/>
            <person name="Baez K."/>
            <person name="Bautista W."/>
            <person name="Cerritos E."/>
            <person name="Cruz M."/>
            <person name="DeGeyter E."/>
            <person name="Di F.M."/>
            <person name="Duncan A."/>
            <person name="Fasbender E."/>
            <person name="Fontes N."/>
            <person name="Gacham M."/>
            <person name="Helwani A."/>
            <person name="Ismail A."/>
            <person name="Knight A."/>
            <person name="Kohlmayer C."/>
            <person name="Kravchuk T."/>
            <person name="Lascano A."/>
            <person name="Mahboob J."/>
            <person name="Majchrzak J."/>
            <person name="Mansour A."/>
            <person name="Matzumura M."/>
            <person name="Meluso J."/>
            <person name="Monsen-Collar K."/>
            <person name="Mustamand M."/>
            <person name="Ortiz M."/>
            <person name="Pallen M."/>
            <person name="Parente M."/>
            <person name="Popov F."/>
            <person name="Plata R."/>
            <person name="Quin M."/>
            <person name="Rana K."/>
            <person name="Reber A."/>
            <person name="Rios J."/>
            <person name="Saladino N."/>
            <person name="Santos B."/>
            <person name="Sheikh H."/>
            <person name="Sierzputowski C."/>
            <person name="Spigelman M."/>
            <person name="Tarpey M."/>
            <person name="Theodore M."/>
            <person name="Williams J."/>
            <person name="Wynn O."/>
            <person name="Xhemollari F."/>
            <person name="Garlena R.A."/>
            <person name="Russell D.A."/>
            <person name="Jacobs-Sera D."/>
            <person name="Hatfull G.F."/>
        </authorList>
    </citation>
    <scope>NUCLEOTIDE SEQUENCE [LARGE SCALE GENOMIC DNA]</scope>
</reference>
<gene>
    <name evidence="1" type="primary">62</name>
    <name evidence="1" type="ORF">SEA_KITTYKAT_62</name>
</gene>
<dbReference type="RefSeq" id="YP_010050166.1">
    <property type="nucleotide sequence ID" value="NC_054423.1"/>
</dbReference>
<evidence type="ECO:0000313" key="1">
    <source>
        <dbReference type="EMBL" id="QPO16993.1"/>
    </source>
</evidence>
<accession>A0A7T1KS16</accession>
<evidence type="ECO:0000313" key="2">
    <source>
        <dbReference type="Proteomes" id="UP000594824"/>
    </source>
</evidence>
<sequence>MSGVRYLIKCDDCGTCSQQDRPLADGEFWLCPVHEAKIERKL</sequence>
<proteinExistence type="predicted"/>